<evidence type="ECO:0000313" key="1">
    <source>
        <dbReference type="EMBL" id="KNZ44410.1"/>
    </source>
</evidence>
<feature type="non-terminal residue" evidence="1">
    <location>
        <position position="1"/>
    </location>
</feature>
<evidence type="ECO:0000313" key="2">
    <source>
        <dbReference type="Proteomes" id="UP000037035"/>
    </source>
</evidence>
<accession>A0A0L6U9G9</accession>
<dbReference type="OrthoDB" id="2783063at2759"/>
<dbReference type="AlphaFoldDB" id="A0A0L6U9G9"/>
<sequence>KLTNLAVFRSETKERLPSSLDNIKQAITHSRNGDEIKPDVLHYHLEININEIKVSTAVNNVETSAMFTKEDKCCIPGKHNPYSKSHTKDCCWFENPKPQPRFSPRGGHPNEKNGTSNFSSFSSFSSNYPTGFVLESGLTSHMVLDKNLFVSLDKTERGVINTSCG</sequence>
<comment type="caution">
    <text evidence="1">The sequence shown here is derived from an EMBL/GenBank/DDBJ whole genome shotgun (WGS) entry which is preliminary data.</text>
</comment>
<proteinExistence type="predicted"/>
<organism evidence="1 2">
    <name type="scientific">Puccinia sorghi</name>
    <dbReference type="NCBI Taxonomy" id="27349"/>
    <lineage>
        <taxon>Eukaryota</taxon>
        <taxon>Fungi</taxon>
        <taxon>Dikarya</taxon>
        <taxon>Basidiomycota</taxon>
        <taxon>Pucciniomycotina</taxon>
        <taxon>Pucciniomycetes</taxon>
        <taxon>Pucciniales</taxon>
        <taxon>Pucciniaceae</taxon>
        <taxon>Puccinia</taxon>
    </lineage>
</organism>
<name>A0A0L6U9G9_9BASI</name>
<keyword evidence="2" id="KW-1185">Reference proteome</keyword>
<dbReference type="Proteomes" id="UP000037035">
    <property type="component" value="Unassembled WGS sequence"/>
</dbReference>
<reference evidence="1 2" key="1">
    <citation type="submission" date="2015-08" db="EMBL/GenBank/DDBJ databases">
        <title>Next Generation Sequencing and Analysis of the Genome of Puccinia sorghi L Schw, the Causal Agent of Maize Common Rust.</title>
        <authorList>
            <person name="Rochi L."/>
            <person name="Burguener G."/>
            <person name="Darino M."/>
            <person name="Turjanski A."/>
            <person name="Kreff E."/>
            <person name="Dieguez M.J."/>
            <person name="Sacco F."/>
        </authorList>
    </citation>
    <scope>NUCLEOTIDE SEQUENCE [LARGE SCALE GENOMIC DNA]</scope>
    <source>
        <strain evidence="1 2">RO10H11247</strain>
    </source>
</reference>
<dbReference type="EMBL" id="LAVV01014825">
    <property type="protein sequence ID" value="KNZ44410.1"/>
    <property type="molecule type" value="Genomic_DNA"/>
</dbReference>
<gene>
    <name evidence="1" type="ORF">VP01_9199g1</name>
</gene>
<protein>
    <submittedName>
        <fullName evidence="1">Uncharacterized protein</fullName>
    </submittedName>
</protein>
<dbReference type="VEuPathDB" id="FungiDB:VP01_9199g1"/>
<feature type="non-terminal residue" evidence="1">
    <location>
        <position position="165"/>
    </location>
</feature>